<reference evidence="2 3" key="1">
    <citation type="journal article" date="2020" name="Mol. Biol. Evol.">
        <title>Interspecific Gene Flow and the Evolution of Specialization in Black and White Rhinoceros.</title>
        <authorList>
            <person name="Moodley Y."/>
            <person name="Westbury M.V."/>
            <person name="Russo I.M."/>
            <person name="Gopalakrishnan S."/>
            <person name="Rakotoarivelo A."/>
            <person name="Olsen R.A."/>
            <person name="Prost S."/>
            <person name="Tunstall T."/>
            <person name="Ryder O.A."/>
            <person name="Dalen L."/>
            <person name="Bruford M.W."/>
        </authorList>
    </citation>
    <scope>NUCLEOTIDE SEQUENCE [LARGE SCALE GENOMIC DNA]</scope>
    <source>
        <strain evidence="2">SBR-YM</strain>
        <tissue evidence="2">Skin</tissue>
    </source>
</reference>
<feature type="compositionally biased region" description="Basic residues" evidence="1">
    <location>
        <begin position="77"/>
        <end position="87"/>
    </location>
</feature>
<accession>A0A7J7EZI5</accession>
<dbReference type="EMBL" id="JACDTQ010001719">
    <property type="protein sequence ID" value="KAF5921137.1"/>
    <property type="molecule type" value="Genomic_DNA"/>
</dbReference>
<feature type="region of interest" description="Disordered" evidence="1">
    <location>
        <begin position="60"/>
        <end position="87"/>
    </location>
</feature>
<comment type="caution">
    <text evidence="2">The sequence shown here is derived from an EMBL/GenBank/DDBJ whole genome shotgun (WGS) entry which is preliminary data.</text>
</comment>
<dbReference type="AlphaFoldDB" id="A0A7J7EZI5"/>
<evidence type="ECO:0000313" key="3">
    <source>
        <dbReference type="Proteomes" id="UP000551758"/>
    </source>
</evidence>
<name>A0A7J7EZI5_DICBM</name>
<feature type="non-terminal residue" evidence="2">
    <location>
        <position position="1"/>
    </location>
</feature>
<proteinExistence type="predicted"/>
<protein>
    <submittedName>
        <fullName evidence="2">Uncharacterized protein</fullName>
    </submittedName>
</protein>
<keyword evidence="3" id="KW-1185">Reference proteome</keyword>
<evidence type="ECO:0000313" key="2">
    <source>
        <dbReference type="EMBL" id="KAF5921137.1"/>
    </source>
</evidence>
<sequence>RNTDNNVETDLHASYKPSAKMPRARVPFIITYIYNHPITSKTANGGHIKKLDINANLEDKSELSSLSPHSETVIKSSTHKLMAKASQ</sequence>
<evidence type="ECO:0000256" key="1">
    <source>
        <dbReference type="SAM" id="MobiDB-lite"/>
    </source>
</evidence>
<gene>
    <name evidence="2" type="ORF">HPG69_018537</name>
</gene>
<feature type="compositionally biased region" description="Polar residues" evidence="1">
    <location>
        <begin position="63"/>
        <end position="76"/>
    </location>
</feature>
<organism evidence="2 3">
    <name type="scientific">Diceros bicornis minor</name>
    <name type="common">South-central black rhinoceros</name>
    <dbReference type="NCBI Taxonomy" id="77932"/>
    <lineage>
        <taxon>Eukaryota</taxon>
        <taxon>Metazoa</taxon>
        <taxon>Chordata</taxon>
        <taxon>Craniata</taxon>
        <taxon>Vertebrata</taxon>
        <taxon>Euteleostomi</taxon>
        <taxon>Mammalia</taxon>
        <taxon>Eutheria</taxon>
        <taxon>Laurasiatheria</taxon>
        <taxon>Perissodactyla</taxon>
        <taxon>Rhinocerotidae</taxon>
        <taxon>Diceros</taxon>
    </lineage>
</organism>
<dbReference type="Proteomes" id="UP000551758">
    <property type="component" value="Unassembled WGS sequence"/>
</dbReference>